<evidence type="ECO:0000259" key="12">
    <source>
        <dbReference type="PROSITE" id="PS50113"/>
    </source>
</evidence>
<dbReference type="PROSITE" id="PS50109">
    <property type="entry name" value="HIS_KIN"/>
    <property type="match status" value="1"/>
</dbReference>
<dbReference type="Gene3D" id="1.10.287.130">
    <property type="match status" value="1"/>
</dbReference>
<evidence type="ECO:0000256" key="6">
    <source>
        <dbReference type="ARBA" id="ARBA00022777"/>
    </source>
</evidence>
<keyword evidence="7" id="KW-0067">ATP-binding</keyword>
<evidence type="ECO:0000256" key="8">
    <source>
        <dbReference type="ARBA" id="ARBA00023012"/>
    </source>
</evidence>
<organism evidence="13 14">
    <name type="scientific">Phreatobacter stygius</name>
    <dbReference type="NCBI Taxonomy" id="1940610"/>
    <lineage>
        <taxon>Bacteria</taxon>
        <taxon>Pseudomonadati</taxon>
        <taxon>Pseudomonadota</taxon>
        <taxon>Alphaproteobacteria</taxon>
        <taxon>Hyphomicrobiales</taxon>
        <taxon>Phreatobacteraceae</taxon>
        <taxon>Phreatobacter</taxon>
    </lineage>
</organism>
<evidence type="ECO:0000313" key="13">
    <source>
        <dbReference type="EMBL" id="QCI66620.1"/>
    </source>
</evidence>
<evidence type="ECO:0000259" key="10">
    <source>
        <dbReference type="PROSITE" id="PS50109"/>
    </source>
</evidence>
<dbReference type="SMART" id="SM00091">
    <property type="entry name" value="PAS"/>
    <property type="match status" value="1"/>
</dbReference>
<dbReference type="OrthoDB" id="9795133at2"/>
<dbReference type="Pfam" id="PF00512">
    <property type="entry name" value="HisKA"/>
    <property type="match status" value="1"/>
</dbReference>
<dbReference type="InterPro" id="IPR036890">
    <property type="entry name" value="HATPase_C_sf"/>
</dbReference>
<keyword evidence="14" id="KW-1185">Reference proteome</keyword>
<feature type="domain" description="PAS" evidence="11">
    <location>
        <begin position="14"/>
        <end position="88"/>
    </location>
</feature>
<dbReference type="CDD" id="cd00082">
    <property type="entry name" value="HisKA"/>
    <property type="match status" value="1"/>
</dbReference>
<dbReference type="PROSITE" id="PS50112">
    <property type="entry name" value="PAS"/>
    <property type="match status" value="1"/>
</dbReference>
<dbReference type="Proteomes" id="UP000298781">
    <property type="component" value="Chromosome"/>
</dbReference>
<dbReference type="InterPro" id="IPR000014">
    <property type="entry name" value="PAS"/>
</dbReference>
<dbReference type="GO" id="GO:0006355">
    <property type="term" value="P:regulation of DNA-templated transcription"/>
    <property type="evidence" value="ECO:0007669"/>
    <property type="project" value="InterPro"/>
</dbReference>
<keyword evidence="4" id="KW-0808">Transferase</keyword>
<dbReference type="AlphaFoldDB" id="A0A4D7B864"/>
<dbReference type="NCBIfam" id="TIGR00229">
    <property type="entry name" value="sensory_box"/>
    <property type="match status" value="1"/>
</dbReference>
<dbReference type="PROSITE" id="PS50113">
    <property type="entry name" value="PAC"/>
    <property type="match status" value="1"/>
</dbReference>
<evidence type="ECO:0000256" key="9">
    <source>
        <dbReference type="SAM" id="MobiDB-lite"/>
    </source>
</evidence>
<evidence type="ECO:0000256" key="5">
    <source>
        <dbReference type="ARBA" id="ARBA00022741"/>
    </source>
</evidence>
<accession>A0A4D7B864</accession>
<keyword evidence="3" id="KW-0597">Phosphoprotein</keyword>
<dbReference type="GO" id="GO:0005524">
    <property type="term" value="F:ATP binding"/>
    <property type="evidence" value="ECO:0007669"/>
    <property type="project" value="UniProtKB-KW"/>
</dbReference>
<feature type="region of interest" description="Disordered" evidence="9">
    <location>
        <begin position="376"/>
        <end position="398"/>
    </location>
</feature>
<dbReference type="SUPFAM" id="SSF55874">
    <property type="entry name" value="ATPase domain of HSP90 chaperone/DNA topoisomerase II/histidine kinase"/>
    <property type="match status" value="1"/>
</dbReference>
<keyword evidence="6" id="KW-0418">Kinase</keyword>
<dbReference type="EC" id="2.7.13.3" evidence="2"/>
<evidence type="ECO:0000256" key="1">
    <source>
        <dbReference type="ARBA" id="ARBA00000085"/>
    </source>
</evidence>
<comment type="catalytic activity">
    <reaction evidence="1">
        <text>ATP + protein L-histidine = ADP + protein N-phospho-L-histidine.</text>
        <dbReference type="EC" id="2.7.13.3"/>
    </reaction>
</comment>
<dbReference type="Gene3D" id="6.10.250.2580">
    <property type="match status" value="1"/>
</dbReference>
<dbReference type="GO" id="GO:0000155">
    <property type="term" value="F:phosphorelay sensor kinase activity"/>
    <property type="evidence" value="ECO:0007669"/>
    <property type="project" value="InterPro"/>
</dbReference>
<dbReference type="InterPro" id="IPR004358">
    <property type="entry name" value="Sig_transdc_His_kin-like_C"/>
</dbReference>
<dbReference type="SMART" id="SM00387">
    <property type="entry name" value="HATPase_c"/>
    <property type="match status" value="1"/>
</dbReference>
<feature type="domain" description="Histidine kinase" evidence="10">
    <location>
        <begin position="157"/>
        <end position="380"/>
    </location>
</feature>
<dbReference type="InterPro" id="IPR035965">
    <property type="entry name" value="PAS-like_dom_sf"/>
</dbReference>
<dbReference type="Pfam" id="PF00989">
    <property type="entry name" value="PAS"/>
    <property type="match status" value="1"/>
</dbReference>
<dbReference type="PRINTS" id="PR00344">
    <property type="entry name" value="BCTRLSENSOR"/>
</dbReference>
<feature type="domain" description="PAC" evidence="12">
    <location>
        <begin position="87"/>
        <end position="137"/>
    </location>
</feature>
<dbReference type="SMART" id="SM00388">
    <property type="entry name" value="HisKA"/>
    <property type="match status" value="1"/>
</dbReference>
<keyword evidence="8" id="KW-0902">Two-component regulatory system</keyword>
<evidence type="ECO:0000256" key="4">
    <source>
        <dbReference type="ARBA" id="ARBA00022679"/>
    </source>
</evidence>
<evidence type="ECO:0000256" key="7">
    <source>
        <dbReference type="ARBA" id="ARBA00022840"/>
    </source>
</evidence>
<dbReference type="Gene3D" id="3.30.565.10">
    <property type="entry name" value="Histidine kinase-like ATPase, C-terminal domain"/>
    <property type="match status" value="1"/>
</dbReference>
<dbReference type="Gene3D" id="3.30.450.20">
    <property type="entry name" value="PAS domain"/>
    <property type="match status" value="1"/>
</dbReference>
<dbReference type="InterPro" id="IPR005467">
    <property type="entry name" value="His_kinase_dom"/>
</dbReference>
<sequence length="398" mass="43335">MPIEPIMKASLTVSEARLSSVLDIAVDGIIVIDETATILVFNKACETLFGWTAPETIGRSITMIMAAEEAARGEDAGHGLIEQFIGGGREVQGRHRDGTIFPVELSVAEAGTPDGRQFIGILRDLRPRKEAEERLNQLQTELLHMARVSAMDEMGAALAHELNQPLTAVMLYLQAVGRTHAKAVDAHRKGEIGAHFDETVRSILDKALREAERAGNIIRRMRDFVEKREPERRLVDLNPLVEDAVELTLLGYRPGTRVVRNLRERLPPVLVDAVQIQQIVVNLVRNALEAVRGGEHARIWIETQAKDGMIRFSVRDSGAGVPMEALPSLFKAFASTKRTGLGLGLAISRTIAQNHGGDLTVDPGGNGRGACFSLVLPEPATDPDSTAVGRTRDPGRPT</sequence>
<name>A0A4D7B864_9HYPH</name>
<dbReference type="SUPFAM" id="SSF55785">
    <property type="entry name" value="PYP-like sensor domain (PAS domain)"/>
    <property type="match status" value="1"/>
</dbReference>
<dbReference type="PANTHER" id="PTHR43065:SF10">
    <property type="entry name" value="PEROXIDE STRESS-ACTIVATED HISTIDINE KINASE MAK3"/>
    <property type="match status" value="1"/>
</dbReference>
<evidence type="ECO:0000256" key="2">
    <source>
        <dbReference type="ARBA" id="ARBA00012438"/>
    </source>
</evidence>
<protein>
    <recommendedName>
        <fullName evidence="2">histidine kinase</fullName>
        <ecNumber evidence="2">2.7.13.3</ecNumber>
    </recommendedName>
</protein>
<dbReference type="CDD" id="cd00130">
    <property type="entry name" value="PAS"/>
    <property type="match status" value="1"/>
</dbReference>
<gene>
    <name evidence="13" type="ORF">E8M01_21735</name>
</gene>
<proteinExistence type="predicted"/>
<evidence type="ECO:0000256" key="3">
    <source>
        <dbReference type="ARBA" id="ARBA00022553"/>
    </source>
</evidence>
<dbReference type="InterPro" id="IPR036097">
    <property type="entry name" value="HisK_dim/P_sf"/>
</dbReference>
<dbReference type="InterPro" id="IPR003594">
    <property type="entry name" value="HATPase_dom"/>
</dbReference>
<dbReference type="Pfam" id="PF02518">
    <property type="entry name" value="HATPase_c"/>
    <property type="match status" value="1"/>
</dbReference>
<dbReference type="InterPro" id="IPR013767">
    <property type="entry name" value="PAS_fold"/>
</dbReference>
<evidence type="ECO:0000313" key="14">
    <source>
        <dbReference type="Proteomes" id="UP000298781"/>
    </source>
</evidence>
<evidence type="ECO:0000259" key="11">
    <source>
        <dbReference type="PROSITE" id="PS50112"/>
    </source>
</evidence>
<dbReference type="EMBL" id="CP039690">
    <property type="protein sequence ID" value="QCI66620.1"/>
    <property type="molecule type" value="Genomic_DNA"/>
</dbReference>
<dbReference type="PANTHER" id="PTHR43065">
    <property type="entry name" value="SENSOR HISTIDINE KINASE"/>
    <property type="match status" value="1"/>
</dbReference>
<dbReference type="SUPFAM" id="SSF47384">
    <property type="entry name" value="Homodimeric domain of signal transducing histidine kinase"/>
    <property type="match status" value="1"/>
</dbReference>
<dbReference type="InterPro" id="IPR000700">
    <property type="entry name" value="PAS-assoc_C"/>
</dbReference>
<dbReference type="KEGG" id="pstg:E8M01_21735"/>
<keyword evidence="5" id="KW-0547">Nucleotide-binding</keyword>
<reference evidence="13 14" key="1">
    <citation type="submission" date="2019-04" db="EMBL/GenBank/DDBJ databases">
        <title>Phreatobacter aquaticus sp. nov.</title>
        <authorList>
            <person name="Choi A."/>
        </authorList>
    </citation>
    <scope>NUCLEOTIDE SEQUENCE [LARGE SCALE GENOMIC DNA]</scope>
    <source>
        <strain evidence="13 14">KCTC 52518</strain>
    </source>
</reference>
<dbReference type="InterPro" id="IPR003661">
    <property type="entry name" value="HisK_dim/P_dom"/>
</dbReference>